<dbReference type="VEuPathDB" id="FungiDB:PC110_g21921"/>
<dbReference type="EMBL" id="RCML01002274">
    <property type="protein sequence ID" value="KAG2958406.1"/>
    <property type="molecule type" value="Genomic_DNA"/>
</dbReference>
<evidence type="ECO:0000259" key="1">
    <source>
        <dbReference type="Pfam" id="PF12550"/>
    </source>
</evidence>
<proteinExistence type="predicted"/>
<dbReference type="InterPro" id="IPR022210">
    <property type="entry name" value="TF_GCR1-like"/>
</dbReference>
<dbReference type="AlphaFoldDB" id="A0A8T1EQE4"/>
<dbReference type="Pfam" id="PF12550">
    <property type="entry name" value="GCR1_C"/>
    <property type="match status" value="1"/>
</dbReference>
<dbReference type="InterPro" id="IPR038279">
    <property type="entry name" value="Ndc10_dom2_sf"/>
</dbReference>
<accession>A0A8T1EQE4</accession>
<protein>
    <recommendedName>
        <fullName evidence="1">Transcription activator GCR1-like domain-containing protein</fullName>
    </recommendedName>
</protein>
<evidence type="ECO:0000313" key="2">
    <source>
        <dbReference type="EMBL" id="KAG2958406.1"/>
    </source>
</evidence>
<dbReference type="GO" id="GO:0003677">
    <property type="term" value="F:DNA binding"/>
    <property type="evidence" value="ECO:0007669"/>
    <property type="project" value="InterPro"/>
</dbReference>
<reference evidence="2" key="1">
    <citation type="submission" date="2018-10" db="EMBL/GenBank/DDBJ databases">
        <title>Effector identification in a new, highly contiguous assembly of the strawberry crown rot pathogen Phytophthora cactorum.</title>
        <authorList>
            <person name="Armitage A.D."/>
            <person name="Nellist C.F."/>
            <person name="Bates H."/>
            <person name="Vickerstaff R.J."/>
            <person name="Harrison R.J."/>
        </authorList>
    </citation>
    <scope>NUCLEOTIDE SEQUENCE</scope>
    <source>
        <strain evidence="2">P415</strain>
    </source>
</reference>
<gene>
    <name evidence="2" type="ORF">PC118_g23547</name>
</gene>
<dbReference type="Gene3D" id="1.10.443.20">
    <property type="entry name" value="Centromere DNA-binding protein complex CBF3 subunit, domain 2"/>
    <property type="match status" value="1"/>
</dbReference>
<comment type="caution">
    <text evidence="2">The sequence shown here is derived from an EMBL/GenBank/DDBJ whole genome shotgun (WGS) entry which is preliminary data.</text>
</comment>
<sequence length="310" mass="34165">MSSIFVECLLSAAQYCRSGAKYLGRMLIDDGHSLGFFAGKLSTDEYTRVDVQNAQESYRVVTDIITEHAAARPTNTNNTVRLEASRVYGVRVASILQYGLIPSEAQEQKQPETFDASEEQIRQLGRWNASRMEGCYNTSLPKKPENQSLAAVVPQIAEVLKNGLEVLNGKLDALSSGVNTLKAMTKKRLVLTWEDVDAGSGVSTSTVALPGNTFSQSTTQSYMVDHPKLSKPIPAVVDLWKEYSTGLAGRMAISEANRRFGSKWRKDSSEARFYLRHKKYYETMEAIAAIAIISTKQAAKGLALARPRGK</sequence>
<name>A0A8T1EQE4_9STRA</name>
<feature type="domain" description="Transcription activator GCR1-like" evidence="1">
    <location>
        <begin position="229"/>
        <end position="302"/>
    </location>
</feature>
<organism evidence="2 3">
    <name type="scientific">Phytophthora cactorum</name>
    <dbReference type="NCBI Taxonomy" id="29920"/>
    <lineage>
        <taxon>Eukaryota</taxon>
        <taxon>Sar</taxon>
        <taxon>Stramenopiles</taxon>
        <taxon>Oomycota</taxon>
        <taxon>Peronosporomycetes</taxon>
        <taxon>Peronosporales</taxon>
        <taxon>Peronosporaceae</taxon>
        <taxon>Phytophthora</taxon>
    </lineage>
</organism>
<dbReference type="Proteomes" id="UP000697107">
    <property type="component" value="Unassembled WGS sequence"/>
</dbReference>
<evidence type="ECO:0000313" key="3">
    <source>
        <dbReference type="Proteomes" id="UP000697107"/>
    </source>
</evidence>